<keyword evidence="3" id="KW-1185">Reference proteome</keyword>
<reference evidence="2 3" key="1">
    <citation type="submission" date="2020-09" db="EMBL/GenBank/DDBJ databases">
        <title>Draft genome of Gelidibacter salicanalis PAMC21136.</title>
        <authorList>
            <person name="Park H."/>
        </authorList>
    </citation>
    <scope>NUCLEOTIDE SEQUENCE [LARGE SCALE GENOMIC DNA]</scope>
    <source>
        <strain evidence="2 3">PAMC21136</strain>
    </source>
</reference>
<name>A0A934KJV0_9FLAO</name>
<feature type="transmembrane region" description="Helical" evidence="1">
    <location>
        <begin position="67"/>
        <end position="89"/>
    </location>
</feature>
<feature type="transmembrane region" description="Helical" evidence="1">
    <location>
        <begin position="7"/>
        <end position="24"/>
    </location>
</feature>
<comment type="caution">
    <text evidence="2">The sequence shown here is derived from an EMBL/GenBank/DDBJ whole genome shotgun (WGS) entry which is preliminary data.</text>
</comment>
<dbReference type="InterPro" id="IPR038770">
    <property type="entry name" value="Na+/solute_symporter_sf"/>
</dbReference>
<dbReference type="PIRSF" id="PIRSF026166">
    <property type="entry name" value="UCP026166"/>
    <property type="match status" value="1"/>
</dbReference>
<evidence type="ECO:0000313" key="3">
    <source>
        <dbReference type="Proteomes" id="UP000662373"/>
    </source>
</evidence>
<dbReference type="Proteomes" id="UP000662373">
    <property type="component" value="Unassembled WGS sequence"/>
</dbReference>
<protein>
    <submittedName>
        <fullName evidence="2">Bile acid:sodium symporter</fullName>
    </submittedName>
</protein>
<feature type="transmembrane region" description="Helical" evidence="1">
    <location>
        <begin position="101"/>
        <end position="124"/>
    </location>
</feature>
<feature type="transmembrane region" description="Helical" evidence="1">
    <location>
        <begin position="292"/>
        <end position="316"/>
    </location>
</feature>
<dbReference type="Gene3D" id="1.20.1530.20">
    <property type="match status" value="1"/>
</dbReference>
<dbReference type="RefSeq" id="WP_199598699.1">
    <property type="nucleotide sequence ID" value="NZ_JAEHJZ010000019.1"/>
</dbReference>
<organism evidence="2 3">
    <name type="scientific">Gelidibacter salicanalis</name>
    <dbReference type="NCBI Taxonomy" id="291193"/>
    <lineage>
        <taxon>Bacteria</taxon>
        <taxon>Pseudomonadati</taxon>
        <taxon>Bacteroidota</taxon>
        <taxon>Flavobacteriia</taxon>
        <taxon>Flavobacteriales</taxon>
        <taxon>Flavobacteriaceae</taxon>
        <taxon>Gelidibacter</taxon>
    </lineage>
</organism>
<keyword evidence="1" id="KW-1133">Transmembrane helix</keyword>
<feature type="transmembrane region" description="Helical" evidence="1">
    <location>
        <begin position="166"/>
        <end position="188"/>
    </location>
</feature>
<accession>A0A934KJV0</accession>
<dbReference type="PANTHER" id="PTHR18640:SF5">
    <property type="entry name" value="SODIUM_BILE ACID COTRANSPORTER 7"/>
    <property type="match status" value="1"/>
</dbReference>
<evidence type="ECO:0000313" key="2">
    <source>
        <dbReference type="EMBL" id="MBJ7880791.1"/>
    </source>
</evidence>
<evidence type="ECO:0000256" key="1">
    <source>
        <dbReference type="SAM" id="Phobius"/>
    </source>
</evidence>
<feature type="transmembrane region" description="Helical" evidence="1">
    <location>
        <begin position="223"/>
        <end position="249"/>
    </location>
</feature>
<keyword evidence="1" id="KW-0812">Transmembrane</keyword>
<feature type="transmembrane region" description="Helical" evidence="1">
    <location>
        <begin position="36"/>
        <end position="55"/>
    </location>
</feature>
<feature type="transmembrane region" description="Helical" evidence="1">
    <location>
        <begin position="131"/>
        <end position="154"/>
    </location>
</feature>
<dbReference type="Pfam" id="PF13593">
    <property type="entry name" value="SBF_like"/>
    <property type="match status" value="1"/>
</dbReference>
<dbReference type="InterPro" id="IPR016833">
    <property type="entry name" value="Put_Na-Bile_cotransptr"/>
</dbReference>
<dbReference type="EMBL" id="JAEHJZ010000019">
    <property type="protein sequence ID" value="MBJ7880791.1"/>
    <property type="molecule type" value="Genomic_DNA"/>
</dbReference>
<dbReference type="PANTHER" id="PTHR18640">
    <property type="entry name" value="SOLUTE CARRIER FAMILY 10 MEMBER 7"/>
    <property type="match status" value="1"/>
</dbReference>
<proteinExistence type="predicted"/>
<dbReference type="AlphaFoldDB" id="A0A934KJV0"/>
<dbReference type="GO" id="GO:0005886">
    <property type="term" value="C:plasma membrane"/>
    <property type="evidence" value="ECO:0007669"/>
    <property type="project" value="TreeGrafter"/>
</dbReference>
<keyword evidence="1" id="KW-0472">Membrane</keyword>
<sequence length="331" mass="36867">MLKKLRIDTFVIAIGISILIAYFFPQLGASGSPVPLDLISSLGISFIFFFYGLSLSSETIRNGLKNWKLHVSVQASTFVLFPLLILPFFPLVKDTSYELLWMAFLFMAALPSTVSSSVVMVSMAKGNLPAAIFNASISGIIGIILTPLWMLPFITQTDVPFEFSAIYFQLITEIVIPLALGSALRRFLGQWALKHKRTLNKFDKSIILLIIYKSFVQSFEDRIFSSIGFLEMLAMAGLVVILFVLVYFLTGRIGKVLKFNHADQITNQFCGTKKSLVHGTVFSEALFGQTNIVGIMLLPLMFYHALQILIISVIAAKKGRDQIETNETILN</sequence>
<gene>
    <name evidence="2" type="ORF">JEM65_09050</name>
</gene>